<protein>
    <recommendedName>
        <fullName evidence="2">BRICHOS domain-containing protein</fullName>
    </recommendedName>
</protein>
<dbReference type="PROSITE" id="PS50869">
    <property type="entry name" value="BRICHOS"/>
    <property type="match status" value="1"/>
</dbReference>
<accession>A0A8C4JLZ6</accession>
<dbReference type="Proteomes" id="UP000694423">
    <property type="component" value="Unplaced"/>
</dbReference>
<sequence length="149" mass="16741">MVFTAVFNCCRISSKMLVLNIPSHTWISLTKKGNDDRSSRETLSVNRDYSVADFDPNNGFDSWNSVWDHNTGFGATRVLRKNSCLINKIDRISPSIVLVPPPPPGDEYHFIVPRNRVQDLSRFGKSIQALCRGIPAYLTYPASGEYACD</sequence>
<reference evidence="3" key="1">
    <citation type="submission" date="2025-08" db="UniProtKB">
        <authorList>
            <consortium name="Ensembl"/>
        </authorList>
    </citation>
    <scope>IDENTIFICATION</scope>
</reference>
<dbReference type="InterPro" id="IPR007084">
    <property type="entry name" value="BRICHOS_dom"/>
</dbReference>
<name>A0A8C4JLZ6_DRONO</name>
<evidence type="ECO:0000313" key="3">
    <source>
        <dbReference type="Ensembl" id="ENSDNVP00000011200.1"/>
    </source>
</evidence>
<dbReference type="InterPro" id="IPR051772">
    <property type="entry name" value="Gastrokine"/>
</dbReference>
<reference evidence="3" key="2">
    <citation type="submission" date="2025-09" db="UniProtKB">
        <authorList>
            <consortium name="Ensembl"/>
        </authorList>
    </citation>
    <scope>IDENTIFICATION</scope>
</reference>
<evidence type="ECO:0000259" key="2">
    <source>
        <dbReference type="PROSITE" id="PS50869"/>
    </source>
</evidence>
<dbReference type="Pfam" id="PF04089">
    <property type="entry name" value="BRICHOS"/>
    <property type="match status" value="1"/>
</dbReference>
<dbReference type="SMART" id="SM01039">
    <property type="entry name" value="BRICHOS"/>
    <property type="match status" value="1"/>
</dbReference>
<proteinExistence type="predicted"/>
<keyword evidence="4" id="KW-1185">Reference proteome</keyword>
<dbReference type="Ensembl" id="ENSDNVT00000013497.1">
    <property type="protein sequence ID" value="ENSDNVP00000011200.1"/>
    <property type="gene ID" value="ENSDNVG00000007907.1"/>
</dbReference>
<keyword evidence="1" id="KW-1015">Disulfide bond</keyword>
<evidence type="ECO:0000256" key="1">
    <source>
        <dbReference type="ARBA" id="ARBA00023157"/>
    </source>
</evidence>
<organism evidence="3 4">
    <name type="scientific">Dromaius novaehollandiae</name>
    <name type="common">Emu</name>
    <dbReference type="NCBI Taxonomy" id="8790"/>
    <lineage>
        <taxon>Eukaryota</taxon>
        <taxon>Metazoa</taxon>
        <taxon>Chordata</taxon>
        <taxon>Craniata</taxon>
        <taxon>Vertebrata</taxon>
        <taxon>Euteleostomi</taxon>
        <taxon>Archelosauria</taxon>
        <taxon>Archosauria</taxon>
        <taxon>Dinosauria</taxon>
        <taxon>Saurischia</taxon>
        <taxon>Theropoda</taxon>
        <taxon>Coelurosauria</taxon>
        <taxon>Aves</taxon>
        <taxon>Palaeognathae</taxon>
        <taxon>Casuariiformes</taxon>
        <taxon>Dromaiidae</taxon>
        <taxon>Dromaius</taxon>
    </lineage>
</organism>
<dbReference type="PANTHER" id="PTHR16483">
    <property type="entry name" value="GASTROKINE 1"/>
    <property type="match status" value="1"/>
</dbReference>
<evidence type="ECO:0000313" key="4">
    <source>
        <dbReference type="Proteomes" id="UP000694423"/>
    </source>
</evidence>
<feature type="domain" description="BRICHOS" evidence="2">
    <location>
        <begin position="57"/>
        <end position="139"/>
    </location>
</feature>
<dbReference type="AlphaFoldDB" id="A0A8C4JLZ6"/>